<reference evidence="2" key="1">
    <citation type="journal article" date="2024" name="Proc. Natl. Acad. Sci. U.S.A.">
        <title>Extraordinary preservation of gene collinearity over three hundred million years revealed in homosporous lycophytes.</title>
        <authorList>
            <person name="Li C."/>
            <person name="Wickell D."/>
            <person name="Kuo L.Y."/>
            <person name="Chen X."/>
            <person name="Nie B."/>
            <person name="Liao X."/>
            <person name="Peng D."/>
            <person name="Ji J."/>
            <person name="Jenkins J."/>
            <person name="Williams M."/>
            <person name="Shu S."/>
            <person name="Plott C."/>
            <person name="Barry K."/>
            <person name="Rajasekar S."/>
            <person name="Grimwood J."/>
            <person name="Han X."/>
            <person name="Sun S."/>
            <person name="Hou Z."/>
            <person name="He W."/>
            <person name="Dai G."/>
            <person name="Sun C."/>
            <person name="Schmutz J."/>
            <person name="Leebens-Mack J.H."/>
            <person name="Li F.W."/>
            <person name="Wang L."/>
        </authorList>
    </citation>
    <scope>NUCLEOTIDE SEQUENCE [LARGE SCALE GENOMIC DNA]</scope>
    <source>
        <strain evidence="2">cv. PW_Plant_1</strain>
    </source>
</reference>
<gene>
    <name evidence="1" type="ORF">O6H91_13G009600</name>
</gene>
<dbReference type="Proteomes" id="UP001162992">
    <property type="component" value="Chromosome 13"/>
</dbReference>
<comment type="caution">
    <text evidence="1">The sequence shown here is derived from an EMBL/GenBank/DDBJ whole genome shotgun (WGS) entry which is preliminary data.</text>
</comment>
<dbReference type="EMBL" id="CM055104">
    <property type="protein sequence ID" value="KAJ7532566.1"/>
    <property type="molecule type" value="Genomic_DNA"/>
</dbReference>
<organism evidence="1 2">
    <name type="scientific">Diphasiastrum complanatum</name>
    <name type="common">Issler's clubmoss</name>
    <name type="synonym">Lycopodium complanatum</name>
    <dbReference type="NCBI Taxonomy" id="34168"/>
    <lineage>
        <taxon>Eukaryota</taxon>
        <taxon>Viridiplantae</taxon>
        <taxon>Streptophyta</taxon>
        <taxon>Embryophyta</taxon>
        <taxon>Tracheophyta</taxon>
        <taxon>Lycopodiopsida</taxon>
        <taxon>Lycopodiales</taxon>
        <taxon>Lycopodiaceae</taxon>
        <taxon>Lycopodioideae</taxon>
        <taxon>Diphasiastrum</taxon>
    </lineage>
</organism>
<sequence>MAPIDPHSYTDSSHPLTKHVDLDLFLDFDTRVIYGTALLRLERQHSGELYLDTRDLSIEKVTNASGEPLQFCLEPPQEIKGTLLRIVLQNDSSVAVTFKTSPSASALQWLEPSQTAGKRLSYVYTQCQAIHARSIFPCQDTPASRITYSANINVPRDMRVVMSAAYIGRSEICAEESKCRFSSACNPNLRAIEKFTMKQPIPPYLFALAVGDIVHQDVGIRTRVYAEPPMIKAAAYEFANAEAILKQAEMLFGPYDWERFDLLILPPSFPYGGMENPRMVFLTPTLIVGDRSGVEVVAHELAHSWTGNLISNATANDFWLNEGFTTYAERRIIESLDGEEQVALHLALGWNGLQEDIERFKTRPEFTKLKTNQENVDPDEVYSQVPYEKGCFFLKRLEYAVGRPQFDIFLKKYIETFRFQSIDTETFLDFLNVQLPTINEKVNIDAWINGTGLPPDADLVKPKSDILESISNLTERFKAEKRIAESKANFGEGTDWFLYLEILEHEARNWQAKEWKIFLDSLPKKVEHKTLEDLENRFKLSTSCNWEIKVAFLTIAAYSGYEKCFPAIETCLLTVGRMLYLKPLYAGLLESTPEARNLALRIFTEAKSMYHPIAQGVIQTLLNKADPQNLV</sequence>
<accession>A0ACC2BS35</accession>
<protein>
    <submittedName>
        <fullName evidence="1">Uncharacterized protein</fullName>
    </submittedName>
</protein>
<keyword evidence="2" id="KW-1185">Reference proteome</keyword>
<evidence type="ECO:0000313" key="1">
    <source>
        <dbReference type="EMBL" id="KAJ7532566.1"/>
    </source>
</evidence>
<proteinExistence type="predicted"/>
<name>A0ACC2BS35_DIPCM</name>
<evidence type="ECO:0000313" key="2">
    <source>
        <dbReference type="Proteomes" id="UP001162992"/>
    </source>
</evidence>